<reference evidence="2" key="1">
    <citation type="submission" date="2019-08" db="EMBL/GenBank/DDBJ databases">
        <title>The genome of the North American firefly Photinus pyralis.</title>
        <authorList>
            <consortium name="Photinus pyralis genome working group"/>
            <person name="Fallon T.R."/>
            <person name="Sander Lower S.E."/>
            <person name="Weng J.-K."/>
        </authorList>
    </citation>
    <scope>NUCLEOTIDE SEQUENCE</scope>
    <source>
        <strain evidence="2">TRF0915ILg1</strain>
        <tissue evidence="2">Whole body</tissue>
    </source>
</reference>
<organism evidence="2 3">
    <name type="scientific">Ignelater luminosus</name>
    <name type="common">Cucubano</name>
    <name type="synonym">Pyrophorus luminosus</name>
    <dbReference type="NCBI Taxonomy" id="2038154"/>
    <lineage>
        <taxon>Eukaryota</taxon>
        <taxon>Metazoa</taxon>
        <taxon>Ecdysozoa</taxon>
        <taxon>Arthropoda</taxon>
        <taxon>Hexapoda</taxon>
        <taxon>Insecta</taxon>
        <taxon>Pterygota</taxon>
        <taxon>Neoptera</taxon>
        <taxon>Endopterygota</taxon>
        <taxon>Coleoptera</taxon>
        <taxon>Polyphaga</taxon>
        <taxon>Elateriformia</taxon>
        <taxon>Elateroidea</taxon>
        <taxon>Elateridae</taxon>
        <taxon>Agrypninae</taxon>
        <taxon>Pyrophorini</taxon>
        <taxon>Ignelater</taxon>
    </lineage>
</organism>
<evidence type="ECO:0000313" key="2">
    <source>
        <dbReference type="EMBL" id="KAF2888422.1"/>
    </source>
</evidence>
<dbReference type="AlphaFoldDB" id="A0A8K0CNG5"/>
<protein>
    <submittedName>
        <fullName evidence="2">Uncharacterized protein</fullName>
    </submittedName>
</protein>
<keyword evidence="3" id="KW-1185">Reference proteome</keyword>
<dbReference type="Proteomes" id="UP000801492">
    <property type="component" value="Unassembled WGS sequence"/>
</dbReference>
<comment type="caution">
    <text evidence="2">The sequence shown here is derived from an EMBL/GenBank/DDBJ whole genome shotgun (WGS) entry which is preliminary data.</text>
</comment>
<dbReference type="Pfam" id="PF06477">
    <property type="entry name" value="DUF1091"/>
    <property type="match status" value="1"/>
</dbReference>
<keyword evidence="1" id="KW-0732">Signal</keyword>
<name>A0A8K0CNG5_IGNLU</name>
<evidence type="ECO:0000313" key="3">
    <source>
        <dbReference type="Proteomes" id="UP000801492"/>
    </source>
</evidence>
<accession>A0A8K0CNG5</accession>
<sequence length="150" mass="17549">MLKLLVYSIVVPVLIGLVCSKNSSEKFNFNFTQTDYKAEFERYELMIIQAYRFASNEYRLFPLRFQFNYCAGIENNIVGMSAPNKCAREKECPLKKDQIYRICNFTPNPSKMPPFIPDGRYMIEVQATYLSEEIYLTRGYLSISRPIVFS</sequence>
<gene>
    <name evidence="2" type="ORF">ILUMI_17751</name>
</gene>
<dbReference type="EMBL" id="VTPC01077391">
    <property type="protein sequence ID" value="KAF2888422.1"/>
    <property type="molecule type" value="Genomic_DNA"/>
</dbReference>
<evidence type="ECO:0000256" key="1">
    <source>
        <dbReference type="SAM" id="SignalP"/>
    </source>
</evidence>
<feature type="signal peptide" evidence="1">
    <location>
        <begin position="1"/>
        <end position="20"/>
    </location>
</feature>
<feature type="chain" id="PRO_5035421195" evidence="1">
    <location>
        <begin position="21"/>
        <end position="150"/>
    </location>
</feature>
<dbReference type="OrthoDB" id="7925769at2759"/>
<proteinExistence type="predicted"/>
<dbReference type="InterPro" id="IPR010512">
    <property type="entry name" value="DUF1091"/>
</dbReference>